<organism evidence="1 2">
    <name type="scientific">Moorena producens (strain JHB)</name>
    <dbReference type="NCBI Taxonomy" id="1454205"/>
    <lineage>
        <taxon>Bacteria</taxon>
        <taxon>Bacillati</taxon>
        <taxon>Cyanobacteriota</taxon>
        <taxon>Cyanophyceae</taxon>
        <taxon>Coleofasciculales</taxon>
        <taxon>Coleofasciculaceae</taxon>
        <taxon>Moorena</taxon>
    </lineage>
</organism>
<evidence type="ECO:0000313" key="1">
    <source>
        <dbReference type="EMBL" id="AOY84145.1"/>
    </source>
</evidence>
<proteinExistence type="predicted"/>
<name>A0A1D9G9J4_MOOP1</name>
<sequence>MRYSLLPVPRSAVPRSAVPFAIVESVSNYPLPISLNHSKIGQRQFFSLFWFFSQDCYLVRI</sequence>
<reference evidence="2" key="1">
    <citation type="submission" date="2016-10" db="EMBL/GenBank/DDBJ databases">
        <title>Comparative genomics uncovers the prolific and rare metabolic potential of the cyanobacterial genus Moorea.</title>
        <authorList>
            <person name="Leao T."/>
            <person name="Castelao G."/>
            <person name="Korobeynikov A."/>
            <person name="Monroe E.A."/>
            <person name="Podell S."/>
            <person name="Glukhov E."/>
            <person name="Allen E."/>
            <person name="Gerwick W.H."/>
            <person name="Gerwick L."/>
        </authorList>
    </citation>
    <scope>NUCLEOTIDE SEQUENCE [LARGE SCALE GENOMIC DNA]</scope>
    <source>
        <strain evidence="2">JHB</strain>
    </source>
</reference>
<evidence type="ECO:0000313" key="2">
    <source>
        <dbReference type="Proteomes" id="UP000176944"/>
    </source>
</evidence>
<dbReference type="EMBL" id="CP017708">
    <property type="protein sequence ID" value="AOY84145.1"/>
    <property type="molecule type" value="Genomic_DNA"/>
</dbReference>
<accession>A0A1D9G9J4</accession>
<dbReference type="AlphaFoldDB" id="A0A1D9G9J4"/>
<protein>
    <submittedName>
        <fullName evidence="1">Uncharacterized protein</fullName>
    </submittedName>
</protein>
<gene>
    <name evidence="1" type="ORF">BJP36_33685</name>
</gene>
<dbReference type="Proteomes" id="UP000176944">
    <property type="component" value="Chromosome"/>
</dbReference>